<sequence>MGISYEDFISWEVSNKITFIEDWFFQERNLENISERDLKKFFRKILENEQVGYIKVLAIETLIFLTTLNKIRKVSTLDMLLDIENEDDSFVIITMLRYLTMFFEEQNDILEKIDSLKGHEDPEVSSEAYFRLGLLKFLECNTFNNKVEYIDSLNKSIQLFNYSRNQIENRTDAEYFYHVTKFIEALVITNEKQIEESYESLFNSSYTRQAFHINDKLLAVEYKINKILYNLKHIFDSTNSHHEWINFYNEFNKLSTYHYEIIECSLSGNEFQKRLLSKLKHQINENIAQNMYLNSFRYYESRITTILNSYSSDHNLNVFLNYLLELVRKKDKKKDEIDVVETCAKIDNLIQGYTKESKIIELINKFKTTHDIENLDDILKVIAQYTESIHANNFGYITGFDVGEEIFYRLYKSIRTELPNYDNEKLQIFMQIIEEVIRYLILTVRYKRDEVFGYLYTEKHGGKGDRATERDLQDSLLKHFHYSPIAYGASEEENNFADGGRIDIVYKINNYTFPIELKKTKQKISVESIQEKYLEQVHSYIYSYQQLGIFVLLDLNEKDKPVNDVRELVYLDHLEPLYDLKNKYPNNIVVVIIPGNKPLPSDKSTYR</sequence>
<accession>A0AB39BWU1</accession>
<dbReference type="EMBL" id="CP162551">
    <property type="protein sequence ID" value="XDI37884.1"/>
    <property type="molecule type" value="Genomic_DNA"/>
</dbReference>
<evidence type="ECO:0008006" key="2">
    <source>
        <dbReference type="Google" id="ProtNLM"/>
    </source>
</evidence>
<dbReference type="AlphaFoldDB" id="A0AB39BWU1"/>
<name>A0AB39BWU1_9BACI</name>
<evidence type="ECO:0000313" key="1">
    <source>
        <dbReference type="EMBL" id="XDI37884.1"/>
    </source>
</evidence>
<proteinExistence type="predicted"/>
<organism evidence="1">
    <name type="scientific">Alkalihalophilus sp. As8PL</name>
    <dbReference type="NCBI Taxonomy" id="3237103"/>
    <lineage>
        <taxon>Bacteria</taxon>
        <taxon>Bacillati</taxon>
        <taxon>Bacillota</taxon>
        <taxon>Bacilli</taxon>
        <taxon>Bacillales</taxon>
        <taxon>Bacillaceae</taxon>
        <taxon>Alkalihalophilus</taxon>
    </lineage>
</organism>
<dbReference type="RefSeq" id="WP_368505211.1">
    <property type="nucleotide sequence ID" value="NZ_CP162551.1"/>
</dbReference>
<reference evidence="1" key="1">
    <citation type="submission" date="2024-07" db="EMBL/GenBank/DDBJ databases">
        <title>Identification and characteristics of an arsenic-resistant bacterial isolate, which belongs to a novel species.</title>
        <authorList>
            <person name="Juszczyk A."/>
            <person name="Kowalczyk A."/>
            <person name="Was K."/>
            <person name="Kosowicz W."/>
            <person name="Budzyn A."/>
            <person name="Latowski D."/>
        </authorList>
    </citation>
    <scope>NUCLEOTIDE SEQUENCE</scope>
    <source>
        <strain evidence="1">As8PL</strain>
    </source>
</reference>
<gene>
    <name evidence="1" type="ORF">AB3N04_06105</name>
</gene>
<protein>
    <recommendedName>
        <fullName evidence="2">Protein NO VEIN C-terminal domain-containing protein</fullName>
    </recommendedName>
</protein>